<keyword evidence="3" id="KW-1185">Reference proteome</keyword>
<reference evidence="2 3" key="1">
    <citation type="submission" date="2018-08" db="EMBL/GenBank/DDBJ databases">
        <title>Meiothermus granaticius genome AF-68 sequencing project.</title>
        <authorList>
            <person name="Da Costa M.S."/>
            <person name="Albuquerque L."/>
            <person name="Raposo P."/>
            <person name="Froufe H.J.C."/>
            <person name="Barroso C.S."/>
            <person name="Egas C."/>
        </authorList>
    </citation>
    <scope>NUCLEOTIDE SEQUENCE [LARGE SCALE GENOMIC DNA]</scope>
    <source>
        <strain evidence="2 3">AF-68</strain>
    </source>
</reference>
<dbReference type="Gene3D" id="2.60.120.10">
    <property type="entry name" value="Jelly Rolls"/>
    <property type="match status" value="1"/>
</dbReference>
<gene>
    <name evidence="2" type="ORF">Mgrana_00376</name>
</gene>
<dbReference type="InterPro" id="IPR011051">
    <property type="entry name" value="RmlC_Cupin_sf"/>
</dbReference>
<dbReference type="RefSeq" id="WP_119355899.1">
    <property type="nucleotide sequence ID" value="NZ_BJXM01000002.1"/>
</dbReference>
<dbReference type="Proteomes" id="UP000266178">
    <property type="component" value="Unassembled WGS sequence"/>
</dbReference>
<dbReference type="SUPFAM" id="SSF51182">
    <property type="entry name" value="RmlC-like cupins"/>
    <property type="match status" value="1"/>
</dbReference>
<dbReference type="OrthoDB" id="9791297at2"/>
<sequence length="101" mass="11003">MAYRYILDLQQEATIQAKEVVSRLLHREGGVRTRIFAFDAGQELAAHSAAHPAILQVLSGQGRLTLGEAKPGTWVHMPAGLVHAIRAESPLTLLLISLPKE</sequence>
<dbReference type="EMBL" id="QWLB01000003">
    <property type="protein sequence ID" value="RIH93793.1"/>
    <property type="molecule type" value="Genomic_DNA"/>
</dbReference>
<dbReference type="PANTHER" id="PTHR37694">
    <property type="entry name" value="SLR8022 PROTEIN"/>
    <property type="match status" value="1"/>
</dbReference>
<dbReference type="PANTHER" id="PTHR37694:SF1">
    <property type="entry name" value="SLR8022 PROTEIN"/>
    <property type="match status" value="1"/>
</dbReference>
<feature type="domain" description="ChrR-like cupin" evidence="1">
    <location>
        <begin position="19"/>
        <end position="86"/>
    </location>
</feature>
<evidence type="ECO:0000313" key="3">
    <source>
        <dbReference type="Proteomes" id="UP000266178"/>
    </source>
</evidence>
<dbReference type="InterPro" id="IPR014710">
    <property type="entry name" value="RmlC-like_jellyroll"/>
</dbReference>
<dbReference type="Pfam" id="PF12973">
    <property type="entry name" value="Cupin_7"/>
    <property type="match status" value="1"/>
</dbReference>
<dbReference type="InterPro" id="IPR025979">
    <property type="entry name" value="ChrR-like_cupin_dom"/>
</dbReference>
<name>A0A399FC68_9DEIN</name>
<comment type="caution">
    <text evidence="2">The sequence shown here is derived from an EMBL/GenBank/DDBJ whole genome shotgun (WGS) entry which is preliminary data.</text>
</comment>
<dbReference type="AlphaFoldDB" id="A0A399FC68"/>
<protein>
    <recommendedName>
        <fullName evidence="1">ChrR-like cupin domain-containing protein</fullName>
    </recommendedName>
</protein>
<evidence type="ECO:0000313" key="2">
    <source>
        <dbReference type="EMBL" id="RIH93793.1"/>
    </source>
</evidence>
<dbReference type="CDD" id="cd02230">
    <property type="entry name" value="cupin_HP0902-like"/>
    <property type="match status" value="1"/>
</dbReference>
<proteinExistence type="predicted"/>
<accession>A0A399FC68</accession>
<evidence type="ECO:0000259" key="1">
    <source>
        <dbReference type="Pfam" id="PF12973"/>
    </source>
</evidence>
<organism evidence="2 3">
    <name type="scientific">Meiothermus granaticius NBRC 107808</name>
    <dbReference type="NCBI Taxonomy" id="1227551"/>
    <lineage>
        <taxon>Bacteria</taxon>
        <taxon>Thermotogati</taxon>
        <taxon>Deinococcota</taxon>
        <taxon>Deinococci</taxon>
        <taxon>Thermales</taxon>
        <taxon>Thermaceae</taxon>
        <taxon>Meiothermus</taxon>
    </lineage>
</organism>